<feature type="transmembrane region" description="Helical" evidence="9">
    <location>
        <begin position="549"/>
        <end position="573"/>
    </location>
</feature>
<reference evidence="10" key="2">
    <citation type="submission" date="2020-05" db="UniProtKB">
        <authorList>
            <consortium name="EnsemblMetazoa"/>
        </authorList>
    </citation>
    <scope>IDENTIFICATION</scope>
    <source>
        <strain evidence="10">LVP_AGWG</strain>
    </source>
</reference>
<dbReference type="Pfam" id="PF03137">
    <property type="entry name" value="OATP"/>
    <property type="match status" value="1"/>
</dbReference>
<dbReference type="CDD" id="cd17336">
    <property type="entry name" value="MFS_SLCO_OATP"/>
    <property type="match status" value="1"/>
</dbReference>
<dbReference type="InParanoid" id="A0A6I8TG51"/>
<feature type="transmembrane region" description="Helical" evidence="9">
    <location>
        <begin position="602"/>
        <end position="622"/>
    </location>
</feature>
<feature type="transmembrane region" description="Helical" evidence="9">
    <location>
        <begin position="245"/>
        <end position="265"/>
    </location>
</feature>
<feature type="transmembrane region" description="Helical" evidence="9">
    <location>
        <begin position="220"/>
        <end position="239"/>
    </location>
</feature>
<dbReference type="InterPro" id="IPR002350">
    <property type="entry name" value="Kazal_dom"/>
</dbReference>
<dbReference type="EnsemblMetazoa" id="AAEL007693-RB">
    <property type="protein sequence ID" value="AAEL007693-PB"/>
    <property type="gene ID" value="AAEL007693"/>
</dbReference>
<evidence type="ECO:0000256" key="5">
    <source>
        <dbReference type="ARBA" id="ARBA00022989"/>
    </source>
</evidence>
<feature type="region of interest" description="Disordered" evidence="8">
    <location>
        <begin position="703"/>
        <end position="725"/>
    </location>
</feature>
<comment type="similarity">
    <text evidence="2">Belongs to the organo anion transporter (TC 2.A.60) family.</text>
</comment>
<dbReference type="AlphaFoldDB" id="A0A6I8TG51"/>
<organism evidence="10 11">
    <name type="scientific">Aedes aegypti</name>
    <name type="common">Yellowfever mosquito</name>
    <name type="synonym">Culex aegypti</name>
    <dbReference type="NCBI Taxonomy" id="7159"/>
    <lineage>
        <taxon>Eukaryota</taxon>
        <taxon>Metazoa</taxon>
        <taxon>Ecdysozoa</taxon>
        <taxon>Arthropoda</taxon>
        <taxon>Hexapoda</taxon>
        <taxon>Insecta</taxon>
        <taxon>Pterygota</taxon>
        <taxon>Neoptera</taxon>
        <taxon>Endopterygota</taxon>
        <taxon>Diptera</taxon>
        <taxon>Nematocera</taxon>
        <taxon>Culicoidea</taxon>
        <taxon>Culicidae</taxon>
        <taxon>Culicinae</taxon>
        <taxon>Aedini</taxon>
        <taxon>Aedes</taxon>
        <taxon>Stegomyia</taxon>
    </lineage>
</organism>
<evidence type="ECO:0000256" key="9">
    <source>
        <dbReference type="SAM" id="Phobius"/>
    </source>
</evidence>
<dbReference type="Gene3D" id="1.20.1250.20">
    <property type="entry name" value="MFS general substrate transporter like domains"/>
    <property type="match status" value="1"/>
</dbReference>
<keyword evidence="7" id="KW-1015">Disulfide bond</keyword>
<protein>
    <submittedName>
        <fullName evidence="10">Uncharacterized protein</fullName>
    </submittedName>
</protein>
<feature type="region of interest" description="Disordered" evidence="8">
    <location>
        <begin position="749"/>
        <end position="837"/>
    </location>
</feature>
<dbReference type="PANTHER" id="PTHR11388">
    <property type="entry name" value="ORGANIC ANION TRANSPORTER"/>
    <property type="match status" value="1"/>
</dbReference>
<evidence type="ECO:0000256" key="4">
    <source>
        <dbReference type="ARBA" id="ARBA00022692"/>
    </source>
</evidence>
<evidence type="ECO:0000256" key="6">
    <source>
        <dbReference type="ARBA" id="ARBA00023136"/>
    </source>
</evidence>
<dbReference type="PANTHER" id="PTHR11388:SF158">
    <property type="entry name" value="ORGANIC ANION TRANSPORTING POLYPEPTIDE 33EB"/>
    <property type="match status" value="1"/>
</dbReference>
<dbReference type="PROSITE" id="PS51465">
    <property type="entry name" value="KAZAL_2"/>
    <property type="match status" value="1"/>
</dbReference>
<dbReference type="Proteomes" id="UP000008820">
    <property type="component" value="Chromosome 2"/>
</dbReference>
<gene>
    <name evidence="10" type="primary">5569498</name>
</gene>
<dbReference type="GO" id="GO:0043252">
    <property type="term" value="P:sodium-independent organic anion transport"/>
    <property type="evidence" value="ECO:0007669"/>
    <property type="project" value="TreeGrafter"/>
</dbReference>
<feature type="region of interest" description="Disordered" evidence="8">
    <location>
        <begin position="647"/>
        <end position="681"/>
    </location>
</feature>
<feature type="transmembrane region" description="Helical" evidence="9">
    <location>
        <begin position="368"/>
        <end position="386"/>
    </location>
</feature>
<keyword evidence="11" id="KW-1185">Reference proteome</keyword>
<proteinExistence type="inferred from homology"/>
<evidence type="ECO:0000313" key="11">
    <source>
        <dbReference type="Proteomes" id="UP000008820"/>
    </source>
</evidence>
<feature type="transmembrane region" description="Helical" evidence="9">
    <location>
        <begin position="54"/>
        <end position="72"/>
    </location>
</feature>
<feature type="transmembrane region" description="Helical" evidence="9">
    <location>
        <begin position="398"/>
        <end position="416"/>
    </location>
</feature>
<feature type="transmembrane region" description="Helical" evidence="9">
    <location>
        <begin position="512"/>
        <end position="537"/>
    </location>
</feature>
<comment type="subcellular location">
    <subcellularLocation>
        <location evidence="1">Cell membrane</location>
        <topology evidence="1">Multi-pass membrane protein</topology>
    </subcellularLocation>
</comment>
<sequence length="837" mass="90951">MIRPASLIRDEDDRFPQFQANASHIREDSIDCGIKACNCCNGPGCQRLGTTTSFLVILSLLGFVQGGVEAYFRIAAHQAASEHDLDPFIVDWLLVTNGIAQGVLALLVAYWGNRLHRISWLGGTFMLQSVGLLLLIIPTLSHNSDDSQTIAASQVENVCVLEQSAEMKMEHPYAITTLVLMFIAQAVIGIANIAFYCLGMSYMDDNLREHQSPGYIGCALGARIWGQQFGLAIVLAVGATSLSWWLGWVIIGPIVFILGFLIALFPKRLLSTLVRQAADDIIETATNNSTQSLPGHKWLADIAFAPSLKRVFTNGILIFNVLALVFVHTGITNFNAHEQNYLQSRFFLPTSNVNGLNDEWTSRLITNLLRPPVVALAIVVAGLIIAKANPSPRKIAGWNIIVGVIAVGLFVAFIFLSCDNERIAGAYRGRLTKPFCASNCICSENVPFSPVCPQDSVFTYFSPCHAGCQNRTEINDVTVYTDCSCGIDTELVLADGGIATVGACGMGDCQKYWIIFQVLSVVVSALLASALIGKLIISIRTVLPQDKALALSVEMTLVGLVAYLPGTAAYQAIALHACQFWSTDQRRCFIHENPFFGTTLNILTAVLIAIGVLFEALVYYFVRDLPLYGNDPDDAISPIEMRLMTQQVRNSSRQTTSPETEAQPYSVLQDQPDGDPTAQSNSIMQASTIPAQDSPVIRSIQGTQEDYPRNHRSISPIAGPSSSTTYAQVIRQLPTRTESSDIDDQLDFRSASSLQPAGTDDDDTDSEDTRLHKSNGPLSMLRDYSGMNPATYGAASGTRQLDSLQSSVASSSGGFGNQPRTTTANRNGRPMSPETDF</sequence>
<dbReference type="InterPro" id="IPR036058">
    <property type="entry name" value="Kazal_dom_sf"/>
</dbReference>
<dbReference type="FunCoup" id="A0A6I8TG51">
    <property type="interactions" value="27"/>
</dbReference>
<evidence type="ECO:0000256" key="8">
    <source>
        <dbReference type="SAM" id="MobiDB-lite"/>
    </source>
</evidence>
<evidence type="ECO:0000256" key="7">
    <source>
        <dbReference type="ARBA" id="ARBA00023157"/>
    </source>
</evidence>
<keyword evidence="3" id="KW-1003">Cell membrane</keyword>
<evidence type="ECO:0000256" key="1">
    <source>
        <dbReference type="ARBA" id="ARBA00004651"/>
    </source>
</evidence>
<reference evidence="10 11" key="1">
    <citation type="submission" date="2017-06" db="EMBL/GenBank/DDBJ databases">
        <title>Aedes aegypti genome working group (AGWG) sequencing and assembly.</title>
        <authorList>
            <consortium name="Aedes aegypti Genome Working Group (AGWG)"/>
            <person name="Matthews B.J."/>
        </authorList>
    </citation>
    <scope>NUCLEOTIDE SEQUENCE [LARGE SCALE GENOMIC DNA]</scope>
    <source>
        <strain evidence="10 11">LVP_AGWG</strain>
    </source>
</reference>
<dbReference type="SUPFAM" id="SSF103473">
    <property type="entry name" value="MFS general substrate transporter"/>
    <property type="match status" value="1"/>
</dbReference>
<evidence type="ECO:0000256" key="2">
    <source>
        <dbReference type="ARBA" id="ARBA00009657"/>
    </source>
</evidence>
<keyword evidence="5 9" id="KW-1133">Transmembrane helix</keyword>
<dbReference type="InterPro" id="IPR004156">
    <property type="entry name" value="OATP"/>
</dbReference>
<feature type="transmembrane region" description="Helical" evidence="9">
    <location>
        <begin position="118"/>
        <end position="137"/>
    </location>
</feature>
<dbReference type="OrthoDB" id="5062115at2759"/>
<name>A0A6I8TG51_AEDAE</name>
<accession>A0A6I8TG51</accession>
<dbReference type="SUPFAM" id="SSF100895">
    <property type="entry name" value="Kazal-type serine protease inhibitors"/>
    <property type="match status" value="1"/>
</dbReference>
<dbReference type="GO" id="GO:0016323">
    <property type="term" value="C:basolateral plasma membrane"/>
    <property type="evidence" value="ECO:0007669"/>
    <property type="project" value="TreeGrafter"/>
</dbReference>
<dbReference type="InterPro" id="IPR036259">
    <property type="entry name" value="MFS_trans_sf"/>
</dbReference>
<feature type="transmembrane region" description="Helical" evidence="9">
    <location>
        <begin position="92"/>
        <end position="111"/>
    </location>
</feature>
<keyword evidence="6 9" id="KW-0472">Membrane</keyword>
<evidence type="ECO:0000256" key="3">
    <source>
        <dbReference type="ARBA" id="ARBA00022475"/>
    </source>
</evidence>
<keyword evidence="4 9" id="KW-0812">Transmembrane</keyword>
<feature type="compositionally biased region" description="Low complexity" evidence="8">
    <location>
        <begin position="803"/>
        <end position="812"/>
    </location>
</feature>
<feature type="compositionally biased region" description="Polar residues" evidence="8">
    <location>
        <begin position="647"/>
        <end position="660"/>
    </location>
</feature>
<dbReference type="GO" id="GO:0015347">
    <property type="term" value="F:sodium-independent organic anion transmembrane transporter activity"/>
    <property type="evidence" value="ECO:0007669"/>
    <property type="project" value="TreeGrafter"/>
</dbReference>
<feature type="transmembrane region" description="Helical" evidence="9">
    <location>
        <begin position="311"/>
        <end position="331"/>
    </location>
</feature>
<evidence type="ECO:0000313" key="10">
    <source>
        <dbReference type="EnsemblMetazoa" id="AAEL007693-PB"/>
    </source>
</evidence>
<feature type="transmembrane region" description="Helical" evidence="9">
    <location>
        <begin position="173"/>
        <end position="199"/>
    </location>
</feature>